<sequence length="107" mass="11518">MPLCRPISPLENSLVLALQGAPWGKIPIDLLPGRLPLCIGDSGHDGAWGLFVLPSFLKKHICPHTASSRSTSASAYLVCTWVGYTADLSRAWRAALGWGCGFEDKPE</sequence>
<gene>
    <name evidence="1" type="ORF">MRATA1EN1_LOCUS156</name>
</gene>
<dbReference type="Proteomes" id="UP001176941">
    <property type="component" value="Chromosome 1"/>
</dbReference>
<dbReference type="EMBL" id="OX459937">
    <property type="protein sequence ID" value="CAI9151194.1"/>
    <property type="molecule type" value="Genomic_DNA"/>
</dbReference>
<organism evidence="1 2">
    <name type="scientific">Rangifer tarandus platyrhynchus</name>
    <name type="common">Svalbard reindeer</name>
    <dbReference type="NCBI Taxonomy" id="3082113"/>
    <lineage>
        <taxon>Eukaryota</taxon>
        <taxon>Metazoa</taxon>
        <taxon>Chordata</taxon>
        <taxon>Craniata</taxon>
        <taxon>Vertebrata</taxon>
        <taxon>Euteleostomi</taxon>
        <taxon>Mammalia</taxon>
        <taxon>Eutheria</taxon>
        <taxon>Laurasiatheria</taxon>
        <taxon>Artiodactyla</taxon>
        <taxon>Ruminantia</taxon>
        <taxon>Pecora</taxon>
        <taxon>Cervidae</taxon>
        <taxon>Odocoileinae</taxon>
        <taxon>Rangifer</taxon>
    </lineage>
</organism>
<proteinExistence type="predicted"/>
<evidence type="ECO:0000313" key="2">
    <source>
        <dbReference type="Proteomes" id="UP001176941"/>
    </source>
</evidence>
<protein>
    <submittedName>
        <fullName evidence="1">Uncharacterized protein</fullName>
    </submittedName>
</protein>
<reference evidence="1" key="1">
    <citation type="submission" date="2023-04" db="EMBL/GenBank/DDBJ databases">
        <authorList>
            <consortium name="ELIXIR-Norway"/>
        </authorList>
    </citation>
    <scope>NUCLEOTIDE SEQUENCE [LARGE SCALE GENOMIC DNA]</scope>
</reference>
<name>A0ABN8XQH4_RANTA</name>
<keyword evidence="2" id="KW-1185">Reference proteome</keyword>
<accession>A0ABN8XQH4</accession>
<evidence type="ECO:0000313" key="1">
    <source>
        <dbReference type="EMBL" id="CAI9151194.1"/>
    </source>
</evidence>